<dbReference type="EMBL" id="VBUU01000009">
    <property type="protein sequence ID" value="TLG12192.1"/>
    <property type="molecule type" value="Genomic_DNA"/>
</dbReference>
<feature type="region of interest" description="Disordered" evidence="1">
    <location>
        <begin position="50"/>
        <end position="73"/>
    </location>
</feature>
<dbReference type="Proteomes" id="UP000308349">
    <property type="component" value="Unassembled WGS sequence"/>
</dbReference>
<keyword evidence="2" id="KW-1133">Transmembrane helix</keyword>
<name>A0A5R8PFW8_9NOCA</name>
<comment type="caution">
    <text evidence="3">The sequence shown here is derived from an EMBL/GenBank/DDBJ whole genome shotgun (WGS) entry which is preliminary data.</text>
</comment>
<evidence type="ECO:0000313" key="3">
    <source>
        <dbReference type="EMBL" id="TLG12192.1"/>
    </source>
</evidence>
<evidence type="ECO:0000313" key="4">
    <source>
        <dbReference type="Proteomes" id="UP000308349"/>
    </source>
</evidence>
<organism evidence="3 4">
    <name type="scientific">Nocardia cyriacigeorgica</name>
    <dbReference type="NCBI Taxonomy" id="135487"/>
    <lineage>
        <taxon>Bacteria</taxon>
        <taxon>Bacillati</taxon>
        <taxon>Actinomycetota</taxon>
        <taxon>Actinomycetes</taxon>
        <taxon>Mycobacteriales</taxon>
        <taxon>Nocardiaceae</taxon>
        <taxon>Nocardia</taxon>
    </lineage>
</organism>
<keyword evidence="2" id="KW-0472">Membrane</keyword>
<gene>
    <name evidence="3" type="ORF">FEK35_11850</name>
</gene>
<dbReference type="RefSeq" id="WP_138456240.1">
    <property type="nucleotide sequence ID" value="NZ_VBUU01000009.1"/>
</dbReference>
<dbReference type="AlphaFoldDB" id="A0A5R8PFW8"/>
<evidence type="ECO:0000256" key="1">
    <source>
        <dbReference type="SAM" id="MobiDB-lite"/>
    </source>
</evidence>
<sequence length="73" mass="7605">MSAQLPPRGVVLTWAVSGAMPLPMLIVVLADPVSGLSDRIRTGIYVRRDTRGNSPARGLPTGVDASCGPCDNT</sequence>
<accession>A0A5R8PFW8</accession>
<reference evidence="3 4" key="1">
    <citation type="submission" date="2019-05" db="EMBL/GenBank/DDBJ databases">
        <title>Genomes sequences of two Nocardia cyriacigeorgica environmental isolates, type strains Nocardia asteroides ATCC 19247 and Nocardia cyriacigeorgica DSM 44484.</title>
        <authorList>
            <person name="Vautrin F."/>
            <person name="Bergeron E."/>
            <person name="Dubost A."/>
            <person name="Abrouk D."/>
            <person name="Rodriguez Nava V."/>
            <person name="Pujic P."/>
        </authorList>
    </citation>
    <scope>NUCLEOTIDE SEQUENCE [LARGE SCALE GENOMIC DNA]</scope>
    <source>
        <strain evidence="3 4">EML 1456</strain>
    </source>
</reference>
<proteinExistence type="predicted"/>
<protein>
    <submittedName>
        <fullName evidence="3">Uncharacterized protein</fullName>
    </submittedName>
</protein>
<feature type="transmembrane region" description="Helical" evidence="2">
    <location>
        <begin position="12"/>
        <end position="30"/>
    </location>
</feature>
<keyword evidence="2" id="KW-0812">Transmembrane</keyword>
<evidence type="ECO:0000256" key="2">
    <source>
        <dbReference type="SAM" id="Phobius"/>
    </source>
</evidence>